<keyword evidence="1" id="KW-0732">Signal</keyword>
<name>A0ABN5VQX0_9ACTN</name>
<sequence>MNTMARKALVATALAGAVAFGASGVAVAAGVGAEVTGRGHASQEGVAYTIARDAARDQCPNRNDVALVDRSTWQENGGWSAEVKLRCN</sequence>
<evidence type="ECO:0000256" key="1">
    <source>
        <dbReference type="SAM" id="SignalP"/>
    </source>
</evidence>
<evidence type="ECO:0008006" key="4">
    <source>
        <dbReference type="Google" id="ProtNLM"/>
    </source>
</evidence>
<organism evidence="2 3">
    <name type="scientific">Streptomyces graminofaciens</name>
    <dbReference type="NCBI Taxonomy" id="68212"/>
    <lineage>
        <taxon>Bacteria</taxon>
        <taxon>Bacillati</taxon>
        <taxon>Actinomycetota</taxon>
        <taxon>Actinomycetes</taxon>
        <taxon>Kitasatosporales</taxon>
        <taxon>Streptomycetaceae</taxon>
        <taxon>Streptomyces</taxon>
    </lineage>
</organism>
<feature type="chain" id="PRO_5045469252" description="Secreted protein" evidence="1">
    <location>
        <begin position="29"/>
        <end position="88"/>
    </location>
</feature>
<dbReference type="Proteomes" id="UP001321542">
    <property type="component" value="Chromosome"/>
</dbReference>
<evidence type="ECO:0000313" key="3">
    <source>
        <dbReference type="Proteomes" id="UP001321542"/>
    </source>
</evidence>
<gene>
    <name evidence="2" type="ORF">SGFS_062340</name>
</gene>
<keyword evidence="3" id="KW-1185">Reference proteome</keyword>
<protein>
    <recommendedName>
        <fullName evidence="4">Secreted protein</fullName>
    </recommendedName>
</protein>
<dbReference type="EMBL" id="AP018448">
    <property type="protein sequence ID" value="BBC34940.1"/>
    <property type="molecule type" value="Genomic_DNA"/>
</dbReference>
<proteinExistence type="predicted"/>
<dbReference type="RefSeq" id="WP_286255013.1">
    <property type="nucleotide sequence ID" value="NZ_AP018448.1"/>
</dbReference>
<evidence type="ECO:0000313" key="2">
    <source>
        <dbReference type="EMBL" id="BBC34940.1"/>
    </source>
</evidence>
<accession>A0ABN5VQX0</accession>
<reference evidence="2 3" key="2">
    <citation type="journal article" date="2023" name="ChemBioChem">
        <title>Acyltransferase Domain Exchange between Two Independent Type I Polyketide Synthases in the Same Producer Strain of Macrolide Antibiotics.</title>
        <authorList>
            <person name="Kudo F."/>
            <person name="Kishikawa K."/>
            <person name="Tsuboi K."/>
            <person name="Kido T."/>
            <person name="Usui T."/>
            <person name="Hashimoto J."/>
            <person name="Shin-Ya K."/>
            <person name="Miyanaga A."/>
            <person name="Eguchi T."/>
        </authorList>
    </citation>
    <scope>NUCLEOTIDE SEQUENCE [LARGE SCALE GENOMIC DNA]</scope>
    <source>
        <strain evidence="2 3">A-8890</strain>
    </source>
</reference>
<feature type="signal peptide" evidence="1">
    <location>
        <begin position="1"/>
        <end position="28"/>
    </location>
</feature>
<reference evidence="2 3" key="1">
    <citation type="journal article" date="2010" name="ChemBioChem">
        <title>Cloning and characterization of the biosynthetic gene cluster of 16-membered macrolide antibiotic FD-891: involvement of a dual functional cytochrome P450 monooxygenase catalyzing epoxidation and hydroxylation.</title>
        <authorList>
            <person name="Kudo F."/>
            <person name="Motegi A."/>
            <person name="Mizoue K."/>
            <person name="Eguchi T."/>
        </authorList>
    </citation>
    <scope>NUCLEOTIDE SEQUENCE [LARGE SCALE GENOMIC DNA]</scope>
    <source>
        <strain evidence="2 3">A-8890</strain>
    </source>
</reference>